<feature type="region of interest" description="Disordered" evidence="1">
    <location>
        <begin position="37"/>
        <end position="58"/>
    </location>
</feature>
<comment type="caution">
    <text evidence="3">The sequence shown here is derived from an EMBL/GenBank/DDBJ whole genome shotgun (WGS) entry which is preliminary data.</text>
</comment>
<keyword evidence="2" id="KW-0732">Signal</keyword>
<name>A0ABW8GIR0_9PROT</name>
<dbReference type="EMBL" id="JBIWXY010000001">
    <property type="protein sequence ID" value="MFJ5444858.1"/>
    <property type="molecule type" value="Genomic_DNA"/>
</dbReference>
<feature type="chain" id="PRO_5047424614" description="DUF2946 domain-containing protein" evidence="2">
    <location>
        <begin position="23"/>
        <end position="118"/>
    </location>
</feature>
<evidence type="ECO:0000313" key="4">
    <source>
        <dbReference type="Proteomes" id="UP001617669"/>
    </source>
</evidence>
<evidence type="ECO:0000256" key="1">
    <source>
        <dbReference type="SAM" id="MobiDB-lite"/>
    </source>
</evidence>
<sequence>MRLYRFLVMLLLAVFLADTAMASASLHLPEAAAPATMQMNAHQHHAKHADAQHENGYQQHGDDCRNCHDCLSCFSVLPISIPMVMPDAPPHPVMDAFNLIYFPPALAQLQRPPISFSS</sequence>
<evidence type="ECO:0008006" key="5">
    <source>
        <dbReference type="Google" id="ProtNLM"/>
    </source>
</evidence>
<accession>A0ABW8GIR0</accession>
<evidence type="ECO:0000313" key="3">
    <source>
        <dbReference type="EMBL" id="MFJ5444858.1"/>
    </source>
</evidence>
<dbReference type="Proteomes" id="UP001617669">
    <property type="component" value="Unassembled WGS sequence"/>
</dbReference>
<protein>
    <recommendedName>
        <fullName evidence="5">DUF2946 domain-containing protein</fullName>
    </recommendedName>
</protein>
<keyword evidence="4" id="KW-1185">Reference proteome</keyword>
<proteinExistence type="predicted"/>
<organism evidence="3 4">
    <name type="scientific">Methylobacillus methanolivorans</name>
    <dbReference type="NCBI Taxonomy" id="1848927"/>
    <lineage>
        <taxon>Bacteria</taxon>
        <taxon>Pseudomonadati</taxon>
        <taxon>Pseudomonadota</taxon>
        <taxon>Betaproteobacteria</taxon>
        <taxon>Nitrosomonadales</taxon>
        <taxon>Methylophilaceae</taxon>
        <taxon>Methylobacillus</taxon>
    </lineage>
</organism>
<dbReference type="RefSeq" id="WP_400878257.1">
    <property type="nucleotide sequence ID" value="NZ_JBIWXY010000001.1"/>
</dbReference>
<gene>
    <name evidence="3" type="ORF">ACIKP9_01300</name>
</gene>
<evidence type="ECO:0000256" key="2">
    <source>
        <dbReference type="SAM" id="SignalP"/>
    </source>
</evidence>
<feature type="signal peptide" evidence="2">
    <location>
        <begin position="1"/>
        <end position="22"/>
    </location>
</feature>
<reference evidence="3 4" key="1">
    <citation type="submission" date="2024-11" db="EMBL/GenBank/DDBJ databases">
        <authorList>
            <person name="Kaparullina E.N."/>
            <person name="Delegan Y.A."/>
            <person name="Doronina N.V."/>
        </authorList>
    </citation>
    <scope>NUCLEOTIDE SEQUENCE [LARGE SCALE GENOMIC DNA]</scope>
    <source>
        <strain evidence="3 4">7sh_L</strain>
    </source>
</reference>